<dbReference type="InterPro" id="IPR029063">
    <property type="entry name" value="SAM-dependent_MTases_sf"/>
</dbReference>
<dbReference type="GO" id="GO:0008649">
    <property type="term" value="F:rRNA methyltransferase activity"/>
    <property type="evidence" value="ECO:0007669"/>
    <property type="project" value="TreeGrafter"/>
</dbReference>
<comment type="caution">
    <text evidence="7">The sequence shown here is derived from an EMBL/GenBank/DDBJ whole genome shotgun (WGS) entry which is preliminary data.</text>
</comment>
<dbReference type="GO" id="GO:1990259">
    <property type="term" value="F:histone H2AQ104 methyltransferase activity"/>
    <property type="evidence" value="ECO:0007669"/>
    <property type="project" value="TreeGrafter"/>
</dbReference>
<proteinExistence type="inferred from homology"/>
<comment type="similarity">
    <text evidence="1">Belongs to the methyltransferase superfamily. Fibrillarin family.</text>
</comment>
<dbReference type="NCBIfam" id="NF003276">
    <property type="entry name" value="PRK04266.1-2"/>
    <property type="match status" value="1"/>
</dbReference>
<name>A0A0F9H8N2_9ZZZZ</name>
<dbReference type="Pfam" id="PF01269">
    <property type="entry name" value="Fibrillarin"/>
    <property type="match status" value="1"/>
</dbReference>
<evidence type="ECO:0000256" key="5">
    <source>
        <dbReference type="ARBA" id="ARBA00022679"/>
    </source>
</evidence>
<dbReference type="EMBL" id="LAZR01015777">
    <property type="protein sequence ID" value="KKM07415.1"/>
    <property type="molecule type" value="Genomic_DNA"/>
</dbReference>
<dbReference type="Gene3D" id="3.40.50.150">
    <property type="entry name" value="Vaccinia Virus protein VP39"/>
    <property type="match status" value="1"/>
</dbReference>
<keyword evidence="6" id="KW-0694">RNA-binding</keyword>
<dbReference type="SMART" id="SM01206">
    <property type="entry name" value="Fibrillarin"/>
    <property type="match status" value="1"/>
</dbReference>
<keyword evidence="4" id="KW-0489">Methyltransferase</keyword>
<evidence type="ECO:0000256" key="2">
    <source>
        <dbReference type="ARBA" id="ARBA00015190"/>
    </source>
</evidence>
<dbReference type="PANTHER" id="PTHR10335:SF17">
    <property type="entry name" value="FIBRILLARIN"/>
    <property type="match status" value="1"/>
</dbReference>
<keyword evidence="3" id="KW-0698">rRNA processing</keyword>
<evidence type="ECO:0000313" key="7">
    <source>
        <dbReference type="EMBL" id="KKM07415.1"/>
    </source>
</evidence>
<dbReference type="SUPFAM" id="SSF53335">
    <property type="entry name" value="S-adenosyl-L-methionine-dependent methyltransferases"/>
    <property type="match status" value="1"/>
</dbReference>
<accession>A0A0F9H8N2</accession>
<gene>
    <name evidence="7" type="ORF">LCGC14_1734150</name>
</gene>
<evidence type="ECO:0000256" key="1">
    <source>
        <dbReference type="ARBA" id="ARBA00010632"/>
    </source>
</evidence>
<dbReference type="GO" id="GO:0003723">
    <property type="term" value="F:RNA binding"/>
    <property type="evidence" value="ECO:0007669"/>
    <property type="project" value="UniProtKB-KW"/>
</dbReference>
<dbReference type="PRINTS" id="PR00052">
    <property type="entry name" value="FIBRILLARIN"/>
</dbReference>
<evidence type="ECO:0000256" key="6">
    <source>
        <dbReference type="ARBA" id="ARBA00022884"/>
    </source>
</evidence>
<dbReference type="PIRSF" id="PIRSF006540">
    <property type="entry name" value="Nop17p"/>
    <property type="match status" value="1"/>
</dbReference>
<dbReference type="PANTHER" id="PTHR10335">
    <property type="entry name" value="RRNA 2-O-METHYLTRANSFERASE FIBRILLARIN"/>
    <property type="match status" value="1"/>
</dbReference>
<organism evidence="7">
    <name type="scientific">marine sediment metagenome</name>
    <dbReference type="NCBI Taxonomy" id="412755"/>
    <lineage>
        <taxon>unclassified sequences</taxon>
        <taxon>metagenomes</taxon>
        <taxon>ecological metagenomes</taxon>
    </lineage>
</organism>
<dbReference type="InterPro" id="IPR000692">
    <property type="entry name" value="Fibrillarin"/>
</dbReference>
<evidence type="ECO:0000256" key="4">
    <source>
        <dbReference type="ARBA" id="ARBA00022603"/>
    </source>
</evidence>
<evidence type="ECO:0000256" key="3">
    <source>
        <dbReference type="ARBA" id="ARBA00022552"/>
    </source>
</evidence>
<dbReference type="HAMAP" id="MF_00351">
    <property type="entry name" value="RNA_methyltransf_FlpA"/>
    <property type="match status" value="1"/>
</dbReference>
<sequence length="230" mass="26502">MAKIELRNHPKFHNVFISGPNEKLKLYTRNYDAGNRVYGEKFIISKGIEYRQWDPFRSKLAAILLENPISNFLSEDLNCLYLGASSGTTISHLSDIVKRGVIYAVEFAERSMRQLIQNTLNRKNVIPILDDARYPENFAKSIFSNIDLIYQDVAQPNQAEIAINNCNYYLKEGGLLILIIKSQSINSVKKSELVYAQEKRIIEKAGYYLMERINIHKYAANHIVLVVKKR</sequence>
<dbReference type="GO" id="GO:0000494">
    <property type="term" value="P:box C/D sno(s)RNA 3'-end processing"/>
    <property type="evidence" value="ECO:0007669"/>
    <property type="project" value="TreeGrafter"/>
</dbReference>
<protein>
    <recommendedName>
        <fullName evidence="2">rRNA 2'-O-methyltransferase fibrillarin</fullName>
    </recommendedName>
</protein>
<reference evidence="7" key="1">
    <citation type="journal article" date="2015" name="Nature">
        <title>Complex archaea that bridge the gap between prokaryotes and eukaryotes.</title>
        <authorList>
            <person name="Spang A."/>
            <person name="Saw J.H."/>
            <person name="Jorgensen S.L."/>
            <person name="Zaremba-Niedzwiedzka K."/>
            <person name="Martijn J."/>
            <person name="Lind A.E."/>
            <person name="van Eijk R."/>
            <person name="Schleper C."/>
            <person name="Guy L."/>
            <person name="Ettema T.J."/>
        </authorList>
    </citation>
    <scope>NUCLEOTIDE SEQUENCE</scope>
</reference>
<dbReference type="Gene3D" id="3.30.200.20">
    <property type="entry name" value="Phosphorylase Kinase, domain 1"/>
    <property type="match status" value="1"/>
</dbReference>
<keyword evidence="5" id="KW-0808">Transferase</keyword>
<dbReference type="AlphaFoldDB" id="A0A0F9H8N2"/>